<dbReference type="GO" id="GO:0003723">
    <property type="term" value="F:RNA binding"/>
    <property type="evidence" value="ECO:0007669"/>
    <property type="project" value="InterPro"/>
</dbReference>
<gene>
    <name evidence="3" type="ORF">ZIOFF_016915</name>
</gene>
<dbReference type="FunFam" id="1.25.40.10:FF:000125">
    <property type="entry name" value="Pentatricopeptide repeat-containing protein"/>
    <property type="match status" value="2"/>
</dbReference>
<feature type="repeat" description="PPR" evidence="2">
    <location>
        <begin position="277"/>
        <end position="311"/>
    </location>
</feature>
<dbReference type="InterPro" id="IPR002885">
    <property type="entry name" value="PPR_rpt"/>
</dbReference>
<keyword evidence="4" id="KW-1185">Reference proteome</keyword>
<comment type="caution">
    <text evidence="3">The sequence shown here is derived from an EMBL/GenBank/DDBJ whole genome shotgun (WGS) entry which is preliminary data.</text>
</comment>
<feature type="repeat" description="PPR" evidence="2">
    <location>
        <begin position="547"/>
        <end position="581"/>
    </location>
</feature>
<evidence type="ECO:0008006" key="5">
    <source>
        <dbReference type="Google" id="ProtNLM"/>
    </source>
</evidence>
<dbReference type="NCBIfam" id="TIGR00756">
    <property type="entry name" value="PPR"/>
    <property type="match status" value="9"/>
</dbReference>
<dbReference type="PANTHER" id="PTHR47926">
    <property type="entry name" value="PENTATRICOPEPTIDE REPEAT-CONTAINING PROTEIN"/>
    <property type="match status" value="1"/>
</dbReference>
<dbReference type="Pfam" id="PF01535">
    <property type="entry name" value="PPR"/>
    <property type="match status" value="6"/>
</dbReference>
<dbReference type="Proteomes" id="UP000734854">
    <property type="component" value="Unassembled WGS sequence"/>
</dbReference>
<dbReference type="Pfam" id="PF13041">
    <property type="entry name" value="PPR_2"/>
    <property type="match status" value="2"/>
</dbReference>
<dbReference type="InterPro" id="IPR011990">
    <property type="entry name" value="TPR-like_helical_dom_sf"/>
</dbReference>
<dbReference type="GO" id="GO:0009451">
    <property type="term" value="P:RNA modification"/>
    <property type="evidence" value="ECO:0007669"/>
    <property type="project" value="InterPro"/>
</dbReference>
<evidence type="ECO:0000256" key="2">
    <source>
        <dbReference type="PROSITE-ProRule" id="PRU00708"/>
    </source>
</evidence>
<dbReference type="PROSITE" id="PS51375">
    <property type="entry name" value="PPR"/>
    <property type="match status" value="8"/>
</dbReference>
<dbReference type="PANTHER" id="PTHR47926:SF373">
    <property type="entry name" value="TETRATRICOPEPTIDE-LIKE HELICAL DOMAIN SUPERFAMILY, DYW DOMAIN-CONTAINING PROTEIN"/>
    <property type="match status" value="1"/>
</dbReference>
<evidence type="ECO:0000256" key="1">
    <source>
        <dbReference type="ARBA" id="ARBA00022737"/>
    </source>
</evidence>
<dbReference type="Gene3D" id="1.25.40.10">
    <property type="entry name" value="Tetratricopeptide repeat domain"/>
    <property type="match status" value="4"/>
</dbReference>
<sequence length="705" mass="78636">MKPLRPSCMPALHLWRHIHVPSGRCLRRRLSDLAHSSSLCPASGNRLQSIPLLHPEQSVDRRGNYTITLLSRQGRMFDARQLFDKTPHKDVISWTSIISGYIRCGMLHEARTLFDRADAQKNVVTWTAMLSGYARSKLIREAEELFERMPEKNCISWNTMLACYAENGQLDEAFHLFTRMPDRNVVSWNTIMIAMTQSGRLDEAYRLFDEMPARDVISWTSMVAALSHNGRVDEARVLFDRMPERNVVSWNAMISGYVQNLGLDQALELFVKMPERDIVSWNTMITGFIKNKDLSRARGLFEEMEEKNVVTWTAMITGCVEDQQNEMALKMFLEMLMAGVKPNQATFVNVLAAASNLAAFAEGQQIHQIVSKTISQFDPSVNSALMSVYSKCGEIAIARKLFELLGQKDLVCWNGMIAAYAHHGNGQEALNLFRNMHLHGFKPNDVTYVGLLSACSHSGLFDEGLNLFKCMMNDPSIEVREDHYASLVDLCGRAGRLKEASSFIKGLNISPSSPSVWGALLGGCNVHGDVKIGNLAAKKLMEAEPNNAGSYMLLSNIYASKGRWNEAAKIRLRMKDKGLKKQPGCSWIEVGNRVHVFMVRDKSHSESEKINALLHDLHNKMRKRGYVNSLDLISVEDEAGPAAQRPPKLGPTGILGGGKSTVNAGSGKAWCLRNLTQPAQIIHPVRVRGPSTLQLIVQGCHALTG</sequence>
<dbReference type="InterPro" id="IPR046960">
    <property type="entry name" value="PPR_At4g14850-like_plant"/>
</dbReference>
<dbReference type="AlphaFoldDB" id="A0A8J5LHY9"/>
<dbReference type="SUPFAM" id="SSF48452">
    <property type="entry name" value="TPR-like"/>
    <property type="match status" value="2"/>
</dbReference>
<organism evidence="3 4">
    <name type="scientific">Zingiber officinale</name>
    <name type="common">Ginger</name>
    <name type="synonym">Amomum zingiber</name>
    <dbReference type="NCBI Taxonomy" id="94328"/>
    <lineage>
        <taxon>Eukaryota</taxon>
        <taxon>Viridiplantae</taxon>
        <taxon>Streptophyta</taxon>
        <taxon>Embryophyta</taxon>
        <taxon>Tracheophyta</taxon>
        <taxon>Spermatophyta</taxon>
        <taxon>Magnoliopsida</taxon>
        <taxon>Liliopsida</taxon>
        <taxon>Zingiberales</taxon>
        <taxon>Zingiberaceae</taxon>
        <taxon>Zingiber</taxon>
    </lineage>
</organism>
<feature type="repeat" description="PPR" evidence="2">
    <location>
        <begin position="90"/>
        <end position="120"/>
    </location>
</feature>
<dbReference type="Pfam" id="PF20431">
    <property type="entry name" value="E_motif"/>
    <property type="match status" value="1"/>
</dbReference>
<accession>A0A8J5LHY9</accession>
<keyword evidence="1" id="KW-0677">Repeat</keyword>
<reference evidence="3 4" key="1">
    <citation type="submission" date="2020-08" db="EMBL/GenBank/DDBJ databases">
        <title>Plant Genome Project.</title>
        <authorList>
            <person name="Zhang R.-G."/>
        </authorList>
    </citation>
    <scope>NUCLEOTIDE SEQUENCE [LARGE SCALE GENOMIC DNA]</scope>
    <source>
        <tissue evidence="3">Rhizome</tissue>
    </source>
</reference>
<feature type="repeat" description="PPR" evidence="2">
    <location>
        <begin position="122"/>
        <end position="156"/>
    </location>
</feature>
<evidence type="ECO:0000313" key="4">
    <source>
        <dbReference type="Proteomes" id="UP000734854"/>
    </source>
</evidence>
<name>A0A8J5LHY9_ZINOF</name>
<proteinExistence type="predicted"/>
<feature type="repeat" description="PPR" evidence="2">
    <location>
        <begin position="184"/>
        <end position="214"/>
    </location>
</feature>
<dbReference type="EMBL" id="JACMSC010000005">
    <property type="protein sequence ID" value="KAG6519886.1"/>
    <property type="molecule type" value="Genomic_DNA"/>
</dbReference>
<dbReference type="FunFam" id="1.25.40.10:FF:000158">
    <property type="entry name" value="pentatricopeptide repeat-containing protein At2g33680"/>
    <property type="match status" value="1"/>
</dbReference>
<evidence type="ECO:0000313" key="3">
    <source>
        <dbReference type="EMBL" id="KAG6519886.1"/>
    </source>
</evidence>
<dbReference type="GO" id="GO:0099402">
    <property type="term" value="P:plant organ development"/>
    <property type="evidence" value="ECO:0007669"/>
    <property type="project" value="UniProtKB-ARBA"/>
</dbReference>
<feature type="repeat" description="PPR" evidence="2">
    <location>
        <begin position="215"/>
        <end position="249"/>
    </location>
</feature>
<feature type="repeat" description="PPR" evidence="2">
    <location>
        <begin position="444"/>
        <end position="474"/>
    </location>
</feature>
<feature type="repeat" description="PPR" evidence="2">
    <location>
        <begin position="409"/>
        <end position="443"/>
    </location>
</feature>
<dbReference type="InterPro" id="IPR046848">
    <property type="entry name" value="E_motif"/>
</dbReference>
<protein>
    <recommendedName>
        <fullName evidence="5">Pentatricopeptide repeat-containing protein</fullName>
    </recommendedName>
</protein>